<dbReference type="Gramene" id="rna2611">
    <property type="protein sequence ID" value="RHN78942.1"/>
    <property type="gene ID" value="gene2611"/>
</dbReference>
<name>A0A072VJ42_MEDTR</name>
<dbReference type="InterPro" id="IPR036047">
    <property type="entry name" value="F-box-like_dom_sf"/>
</dbReference>
<dbReference type="EMBL" id="CM001217">
    <property type="protein sequence ID" value="KEH41428.1"/>
    <property type="molecule type" value="Genomic_DNA"/>
</dbReference>
<dbReference type="PANTHER" id="PTHR31672:SF13">
    <property type="entry name" value="F-BOX PROTEIN CPR30-LIKE"/>
    <property type="match status" value="1"/>
</dbReference>
<organism evidence="2 5">
    <name type="scientific">Medicago truncatula</name>
    <name type="common">Barrel medic</name>
    <name type="synonym">Medicago tribuloides</name>
    <dbReference type="NCBI Taxonomy" id="3880"/>
    <lineage>
        <taxon>Eukaryota</taxon>
        <taxon>Viridiplantae</taxon>
        <taxon>Streptophyta</taxon>
        <taxon>Embryophyta</taxon>
        <taxon>Tracheophyta</taxon>
        <taxon>Spermatophyta</taxon>
        <taxon>Magnoliopsida</taxon>
        <taxon>eudicotyledons</taxon>
        <taxon>Gunneridae</taxon>
        <taxon>Pentapetalae</taxon>
        <taxon>rosids</taxon>
        <taxon>fabids</taxon>
        <taxon>Fabales</taxon>
        <taxon>Fabaceae</taxon>
        <taxon>Papilionoideae</taxon>
        <taxon>50 kb inversion clade</taxon>
        <taxon>NPAAA clade</taxon>
        <taxon>Hologalegina</taxon>
        <taxon>IRL clade</taxon>
        <taxon>Trifolieae</taxon>
        <taxon>Medicago</taxon>
    </lineage>
</organism>
<dbReference type="Pfam" id="PF00646">
    <property type="entry name" value="F-box"/>
    <property type="match status" value="1"/>
</dbReference>
<dbReference type="Proteomes" id="UP000265566">
    <property type="component" value="Chromosome 1"/>
</dbReference>
<dbReference type="HOGENOM" id="CLU_027176_1_4_1"/>
<dbReference type="InterPro" id="IPR017451">
    <property type="entry name" value="F-box-assoc_interact_dom"/>
</dbReference>
<dbReference type="OrthoDB" id="591557at2759"/>
<keyword evidence="5" id="KW-1185">Reference proteome</keyword>
<feature type="domain" description="F-box" evidence="1">
    <location>
        <begin position="52"/>
        <end position="98"/>
    </location>
</feature>
<sequence>MADDDDDEMKTGECKITDLSCIRLHHSQNHTVFSQPLSETTVKNEQPLPPTGDEAPILPEEVLFDILLRLPVRSLLQLKLVCKSWKTLISNSQFTKTHLLTSSTAYPQLFSGDDREIVCYAVKPLLENPSTLVQPVTIGMTHRYGILGSCNGLLCLYDDSQSNFRLWNPLINLKSDTFPIVASFDKKLVTYHGFGYDQVNDKYKLLLFVHNQDDFTERITRIYTFGENSWTTLQNFPSYPSMWSGKFVSGTLNWIVSKNAVNSNQRVILSVDLEKETYGELLLPQHDGYRVCDPIMYVLSNCLCVCSDNHSETHLAVWIMKEYGVAESWTILTIISHEKLFWGRPRHPIVEPLFVSKDGVLLLRTMRSKLVLCNLNNGGVDYPRTSDILGTGRELHIYYESLVSPF</sequence>
<reference evidence="2 5" key="1">
    <citation type="journal article" date="2011" name="Nature">
        <title>The Medicago genome provides insight into the evolution of rhizobial symbioses.</title>
        <authorList>
            <person name="Young N.D."/>
            <person name="Debelle F."/>
            <person name="Oldroyd G.E."/>
            <person name="Geurts R."/>
            <person name="Cannon S.B."/>
            <person name="Udvardi M.K."/>
            <person name="Benedito V.A."/>
            <person name="Mayer K.F."/>
            <person name="Gouzy J."/>
            <person name="Schoof H."/>
            <person name="Van de Peer Y."/>
            <person name="Proost S."/>
            <person name="Cook D.R."/>
            <person name="Meyers B.C."/>
            <person name="Spannagl M."/>
            <person name="Cheung F."/>
            <person name="De Mita S."/>
            <person name="Krishnakumar V."/>
            <person name="Gundlach H."/>
            <person name="Zhou S."/>
            <person name="Mudge J."/>
            <person name="Bharti A.K."/>
            <person name="Murray J.D."/>
            <person name="Naoumkina M.A."/>
            <person name="Rosen B."/>
            <person name="Silverstein K.A."/>
            <person name="Tang H."/>
            <person name="Rombauts S."/>
            <person name="Zhao P.X."/>
            <person name="Zhou P."/>
            <person name="Barbe V."/>
            <person name="Bardou P."/>
            <person name="Bechner M."/>
            <person name="Bellec A."/>
            <person name="Berger A."/>
            <person name="Berges H."/>
            <person name="Bidwell S."/>
            <person name="Bisseling T."/>
            <person name="Choisne N."/>
            <person name="Couloux A."/>
            <person name="Denny R."/>
            <person name="Deshpande S."/>
            <person name="Dai X."/>
            <person name="Doyle J.J."/>
            <person name="Dudez A.M."/>
            <person name="Farmer A.D."/>
            <person name="Fouteau S."/>
            <person name="Franken C."/>
            <person name="Gibelin C."/>
            <person name="Gish J."/>
            <person name="Goldstein S."/>
            <person name="Gonzalez A.J."/>
            <person name="Green P.J."/>
            <person name="Hallab A."/>
            <person name="Hartog M."/>
            <person name="Hua A."/>
            <person name="Humphray S.J."/>
            <person name="Jeong D.H."/>
            <person name="Jing Y."/>
            <person name="Jocker A."/>
            <person name="Kenton S.M."/>
            <person name="Kim D.J."/>
            <person name="Klee K."/>
            <person name="Lai H."/>
            <person name="Lang C."/>
            <person name="Lin S."/>
            <person name="Macmil S.L."/>
            <person name="Magdelenat G."/>
            <person name="Matthews L."/>
            <person name="McCorrison J."/>
            <person name="Monaghan E.L."/>
            <person name="Mun J.H."/>
            <person name="Najar F.Z."/>
            <person name="Nicholson C."/>
            <person name="Noirot C."/>
            <person name="O'Bleness M."/>
            <person name="Paule C.R."/>
            <person name="Poulain J."/>
            <person name="Prion F."/>
            <person name="Qin B."/>
            <person name="Qu C."/>
            <person name="Retzel E.F."/>
            <person name="Riddle C."/>
            <person name="Sallet E."/>
            <person name="Samain S."/>
            <person name="Samson N."/>
            <person name="Sanders I."/>
            <person name="Saurat O."/>
            <person name="Scarpelli C."/>
            <person name="Schiex T."/>
            <person name="Segurens B."/>
            <person name="Severin A.J."/>
            <person name="Sherrier D.J."/>
            <person name="Shi R."/>
            <person name="Sims S."/>
            <person name="Singer S.R."/>
            <person name="Sinharoy S."/>
            <person name="Sterck L."/>
            <person name="Viollet A."/>
            <person name="Wang B.B."/>
            <person name="Wang K."/>
            <person name="Wang M."/>
            <person name="Wang X."/>
            <person name="Warfsmann J."/>
            <person name="Weissenbach J."/>
            <person name="White D.D."/>
            <person name="White J.D."/>
            <person name="Wiley G.B."/>
            <person name="Wincker P."/>
            <person name="Xing Y."/>
            <person name="Yang L."/>
            <person name="Yao Z."/>
            <person name="Ying F."/>
            <person name="Zhai J."/>
            <person name="Zhou L."/>
            <person name="Zuber A."/>
            <person name="Denarie J."/>
            <person name="Dixon R.A."/>
            <person name="May G.D."/>
            <person name="Schwartz D.C."/>
            <person name="Rogers J."/>
            <person name="Quetier F."/>
            <person name="Town C.D."/>
            <person name="Roe B.A."/>
        </authorList>
    </citation>
    <scope>NUCLEOTIDE SEQUENCE [LARGE SCALE GENOMIC DNA]</scope>
    <source>
        <strain evidence="2">A17</strain>
        <strain evidence="4 5">cv. Jemalong A17</strain>
    </source>
</reference>
<dbReference type="EnsemblPlants" id="KEH41428">
    <property type="protein sequence ID" value="KEH41428"/>
    <property type="gene ID" value="MTR_1g050542"/>
</dbReference>
<dbReference type="NCBIfam" id="TIGR01640">
    <property type="entry name" value="F_box_assoc_1"/>
    <property type="match status" value="1"/>
</dbReference>
<dbReference type="PROSITE" id="PS50181">
    <property type="entry name" value="FBOX"/>
    <property type="match status" value="1"/>
</dbReference>
<dbReference type="SMART" id="SM00256">
    <property type="entry name" value="FBOX"/>
    <property type="match status" value="1"/>
</dbReference>
<dbReference type="Pfam" id="PF07734">
    <property type="entry name" value="FBA_1"/>
    <property type="match status" value="1"/>
</dbReference>
<evidence type="ECO:0000313" key="4">
    <source>
        <dbReference type="EnsemblPlants" id="KEH41428"/>
    </source>
</evidence>
<gene>
    <name evidence="4" type="primary">25483269</name>
    <name evidence="2" type="ordered locus">MTR_1g050542</name>
    <name evidence="3" type="ORF">MtrunA17_Chr1g0171401</name>
</gene>
<dbReference type="CDD" id="cd22157">
    <property type="entry name" value="F-box_AtFBW1-like"/>
    <property type="match status" value="1"/>
</dbReference>
<reference evidence="4" key="3">
    <citation type="submission" date="2015-04" db="UniProtKB">
        <authorList>
            <consortium name="EnsemblPlants"/>
        </authorList>
    </citation>
    <scope>IDENTIFICATION</scope>
    <source>
        <strain evidence="4">cv. Jemalong A17</strain>
    </source>
</reference>
<dbReference type="AlphaFoldDB" id="A0A072VJ42"/>
<evidence type="ECO:0000259" key="1">
    <source>
        <dbReference type="PROSITE" id="PS50181"/>
    </source>
</evidence>
<evidence type="ECO:0000313" key="5">
    <source>
        <dbReference type="Proteomes" id="UP000002051"/>
    </source>
</evidence>
<evidence type="ECO:0000313" key="3">
    <source>
        <dbReference type="EMBL" id="RHN78942.1"/>
    </source>
</evidence>
<dbReference type="InterPro" id="IPR050796">
    <property type="entry name" value="SCF_F-box_component"/>
</dbReference>
<evidence type="ECO:0000313" key="2">
    <source>
        <dbReference type="EMBL" id="KEH41428.1"/>
    </source>
</evidence>
<reference evidence="3" key="4">
    <citation type="journal article" date="2018" name="Nat. Plants">
        <title>Whole-genome landscape of Medicago truncatula symbiotic genes.</title>
        <authorList>
            <person name="Pecrix Y."/>
            <person name="Gamas P."/>
            <person name="Carrere S."/>
        </authorList>
    </citation>
    <scope>NUCLEOTIDE SEQUENCE</scope>
    <source>
        <tissue evidence="3">Leaves</tissue>
    </source>
</reference>
<proteinExistence type="predicted"/>
<dbReference type="Gene3D" id="1.20.1280.50">
    <property type="match status" value="1"/>
</dbReference>
<protein>
    <submittedName>
        <fullName evidence="2">F-box protein interaction domain protein</fullName>
    </submittedName>
    <submittedName>
        <fullName evidence="3">Putative F-box domain-containing protein</fullName>
    </submittedName>
</protein>
<reference evidence="2 5" key="2">
    <citation type="journal article" date="2014" name="BMC Genomics">
        <title>An improved genome release (version Mt4.0) for the model legume Medicago truncatula.</title>
        <authorList>
            <person name="Tang H."/>
            <person name="Krishnakumar V."/>
            <person name="Bidwell S."/>
            <person name="Rosen B."/>
            <person name="Chan A."/>
            <person name="Zhou S."/>
            <person name="Gentzbittel L."/>
            <person name="Childs K.L."/>
            <person name="Yandell M."/>
            <person name="Gundlach H."/>
            <person name="Mayer K.F."/>
            <person name="Schwartz D.C."/>
            <person name="Town C.D."/>
        </authorList>
    </citation>
    <scope>GENOME REANNOTATION</scope>
    <source>
        <strain evidence="2">A17</strain>
        <strain evidence="4 5">cv. Jemalong A17</strain>
    </source>
</reference>
<dbReference type="SUPFAM" id="SSF81383">
    <property type="entry name" value="F-box domain"/>
    <property type="match status" value="1"/>
</dbReference>
<dbReference type="InterPro" id="IPR006527">
    <property type="entry name" value="F-box-assoc_dom_typ1"/>
</dbReference>
<dbReference type="InterPro" id="IPR001810">
    <property type="entry name" value="F-box_dom"/>
</dbReference>
<dbReference type="PANTHER" id="PTHR31672">
    <property type="entry name" value="BNACNNG10540D PROTEIN"/>
    <property type="match status" value="1"/>
</dbReference>
<accession>A0A072VJ42</accession>
<dbReference type="Proteomes" id="UP000002051">
    <property type="component" value="Unassembled WGS sequence"/>
</dbReference>
<dbReference type="EMBL" id="PSQE01000001">
    <property type="protein sequence ID" value="RHN78942.1"/>
    <property type="molecule type" value="Genomic_DNA"/>
</dbReference>
<dbReference type="STRING" id="3880.A0A072VJ42"/>